<organism evidence="1 2">
    <name type="scientific">Leucobacter exalbidus</name>
    <dbReference type="NCBI Taxonomy" id="662960"/>
    <lineage>
        <taxon>Bacteria</taxon>
        <taxon>Bacillati</taxon>
        <taxon>Actinomycetota</taxon>
        <taxon>Actinomycetes</taxon>
        <taxon>Micrococcales</taxon>
        <taxon>Microbacteriaceae</taxon>
        <taxon>Leucobacter</taxon>
    </lineage>
</organism>
<name>A0A940T427_9MICO</name>
<protein>
    <submittedName>
        <fullName evidence="1">Uncharacterized protein</fullName>
    </submittedName>
</protein>
<proteinExistence type="predicted"/>
<gene>
    <name evidence="1" type="ORF">JOF28_001665</name>
</gene>
<evidence type="ECO:0000313" key="1">
    <source>
        <dbReference type="EMBL" id="MBP1326433.1"/>
    </source>
</evidence>
<dbReference type="EMBL" id="JAFIDA010000001">
    <property type="protein sequence ID" value="MBP1326433.1"/>
    <property type="molecule type" value="Genomic_DNA"/>
</dbReference>
<dbReference type="Proteomes" id="UP000675163">
    <property type="component" value="Unassembled WGS sequence"/>
</dbReference>
<accession>A0A940T427</accession>
<reference evidence="1" key="1">
    <citation type="submission" date="2021-02" db="EMBL/GenBank/DDBJ databases">
        <title>Sequencing the genomes of 1000 actinobacteria strains.</title>
        <authorList>
            <person name="Klenk H.-P."/>
        </authorList>
    </citation>
    <scope>NUCLEOTIDE SEQUENCE</scope>
    <source>
        <strain evidence="1">DSM 22850</strain>
    </source>
</reference>
<sequence>MQHNDALLQDLRRVLASPSPALLIEAASALAALQPAEPGPDGSHTHELQDLMTVITQLAPTLVSAADPETNAVLRVWAEMLGDDMLRRRVFHSVSKRDHPAWLDNLPHTRVTRAISFGDPFGEEETLMLEVQIGALSFTLACAVRHLGGSCLEDAYLLSTSIAGAFEDIPPEVAETVVRRERPLPEAQQLLAEALEVSDQTFPPFESDSWPITRPAFEWFLRLMPAPPTHLQAVEDPWLGDLGHAEGGHRDPEVARVADAFAQSLEGRRLPPEMRNDAYFVFLFQSTHGTGDLMRWGPQFVEALMLDLYPRKILAPDQVLLRLPRLLSAIVTWANTTSGVAPSRTNMVLRLIKKLSPEYRNLVRERHINPLTQMWAGMPTSVPGFPDGSIPGDLFPSDHRAGDSHAGDHRAGRHLSIADLADADPSAAELQRADVQSADFLDPDFFADPSFSADRALVQFVRFQLEDEAGGPEELAELDTTPLRIDTFDEVLDSYEVPEDLHPKLRKIAAIVTKVGGKFFHDTELVSVAVRVLVASATWDPAVYRRRAKDEITAAAVCWIAGRNNRWFSAYDRPERSVKALVTAFGLTSSPQQRGITILRAMGAHEPYRAQDLNIGDPEFLTAARRAMIIAERDALPPA</sequence>
<dbReference type="RefSeq" id="WP_209705332.1">
    <property type="nucleotide sequence ID" value="NZ_JAFIDA010000001.1"/>
</dbReference>
<dbReference type="AlphaFoldDB" id="A0A940T427"/>
<comment type="caution">
    <text evidence="1">The sequence shown here is derived from an EMBL/GenBank/DDBJ whole genome shotgun (WGS) entry which is preliminary data.</text>
</comment>
<keyword evidence="2" id="KW-1185">Reference proteome</keyword>
<evidence type="ECO:0000313" key="2">
    <source>
        <dbReference type="Proteomes" id="UP000675163"/>
    </source>
</evidence>